<dbReference type="RefSeq" id="WP_346759236.1">
    <property type="nucleotide sequence ID" value="NZ_JAUJEB010000004.1"/>
</dbReference>
<keyword evidence="12 13" id="KW-0472">Membrane</keyword>
<evidence type="ECO:0000256" key="4">
    <source>
        <dbReference type="ARBA" id="ARBA00022475"/>
    </source>
</evidence>
<evidence type="ECO:0000256" key="12">
    <source>
        <dbReference type="ARBA" id="ARBA00023136"/>
    </source>
</evidence>
<dbReference type="InterPro" id="IPR008250">
    <property type="entry name" value="ATPase_P-typ_transduc_dom_A_sf"/>
</dbReference>
<gene>
    <name evidence="15" type="ORF">QQ020_17615</name>
</gene>
<dbReference type="InterPro" id="IPR018303">
    <property type="entry name" value="ATPase_P-typ_P_site"/>
</dbReference>
<accession>A0ABT8L812</accession>
<feature type="transmembrane region" description="Helical" evidence="13">
    <location>
        <begin position="214"/>
        <end position="231"/>
    </location>
</feature>
<dbReference type="Gene3D" id="2.70.150.10">
    <property type="entry name" value="Calcium-transporting ATPase, cytoplasmic transduction domain A"/>
    <property type="match status" value="1"/>
</dbReference>
<evidence type="ECO:0000256" key="2">
    <source>
        <dbReference type="ARBA" id="ARBA00006024"/>
    </source>
</evidence>
<dbReference type="Pfam" id="PF00122">
    <property type="entry name" value="E1-E2_ATPase"/>
    <property type="match status" value="1"/>
</dbReference>
<keyword evidence="5" id="KW-0597">Phosphoprotein</keyword>
<proteinExistence type="inferred from homology"/>
<dbReference type="Gene3D" id="3.40.1110.10">
    <property type="entry name" value="Calcium-transporting ATPase, cytoplasmic domain N"/>
    <property type="match status" value="1"/>
</dbReference>
<keyword evidence="8" id="KW-0460">Magnesium</keyword>
<feature type="transmembrane region" description="Helical" evidence="13">
    <location>
        <begin position="179"/>
        <end position="202"/>
    </location>
</feature>
<dbReference type="SUPFAM" id="SSF55008">
    <property type="entry name" value="HMA, heavy metal-associated domain"/>
    <property type="match status" value="1"/>
</dbReference>
<evidence type="ECO:0000256" key="11">
    <source>
        <dbReference type="ARBA" id="ARBA00023065"/>
    </source>
</evidence>
<sequence length="808" mass="90016">MIGISGPETDQALRCYHCGEECDDNTIRIDSKHFCCQGCKTVYEILTESGLTQYYQLEKTPGTTQKKRPQNTNFDFLDNPEIQQKLLSFSSDSFQNLYLKLPAIHCSSCIWLLENLKLLEEGILDVKVNFSKKEALVSYNPQLLSLKELAVLLDMIGYPPEIKWQNDTNGKGKRAGDSLAIKVGVAGFCFGNIMLLSFPEYLGFTGEFSRELKYVFSYLSLLLSLPVVFYCSRDYYTSAYKSLKSGFVNIDVPITLGITVLFLRSAYEIVFDTGLGYMDSLAGLLFFLLIGKWLQAKTYEGLSFERDYKSYFPVSVTKIKDGKSGHATLKEIEAGDRLYIRNHEIIPADARLLSEEALLDYSFVNGEATPVAGKKGDYIFAGGREVGKGIEVEVIKKVSQSYLTQLWNNEIFKKTKENFKSLLINRISQYFTITVLIIALAAAASWFFIDASQAWLVFTAVLIVACPCALVLSSPFTNGNAMQVFGRMSFYLKNSEVVEKLNQIDTIVFDKTGTITHSDHHEVEYVGEELTPQQQAWIKRVVGNSTHPLSQAVHAGLSSAQDDVELDQYTEVPGKGVLAKVAGHAIRIGSADFIGSDAVASNQTVSRVYVMIDDVYLGYFNVETSYRKGLRALFKKLKDHYSLLLLSGDNARDLETVAANYISRDKIHFNQSPQDKLDFIRELQRDGKKVMMIGDGLNDAGALRQSDIGIAVTDHVSNFTPASDAILLGSNLRKLDKFMAFGRYANKIVIASFILSFLYNLAGISLAVLGYLEPIVAAILMPLSSISVVLFATLTIQLTAKKRKMYSP</sequence>
<keyword evidence="11" id="KW-0406">Ion transport</keyword>
<keyword evidence="6 13" id="KW-0812">Transmembrane</keyword>
<dbReference type="InterPro" id="IPR021993">
    <property type="entry name" value="ATPase-cat-bd"/>
</dbReference>
<dbReference type="PROSITE" id="PS00154">
    <property type="entry name" value="ATPASE_E1_E2"/>
    <property type="match status" value="1"/>
</dbReference>
<keyword evidence="10 13" id="KW-1133">Transmembrane helix</keyword>
<keyword evidence="3" id="KW-0813">Transport</keyword>
<feature type="transmembrane region" description="Helical" evidence="13">
    <location>
        <begin position="243"/>
        <end position="263"/>
    </location>
</feature>
<evidence type="ECO:0000256" key="10">
    <source>
        <dbReference type="ARBA" id="ARBA00022989"/>
    </source>
</evidence>
<evidence type="ECO:0000256" key="9">
    <source>
        <dbReference type="ARBA" id="ARBA00022967"/>
    </source>
</evidence>
<feature type="transmembrane region" description="Helical" evidence="13">
    <location>
        <begin position="430"/>
        <end position="449"/>
    </location>
</feature>
<evidence type="ECO:0000256" key="8">
    <source>
        <dbReference type="ARBA" id="ARBA00022842"/>
    </source>
</evidence>
<organism evidence="15 16">
    <name type="scientific">Agaribacillus aureus</name>
    <dbReference type="NCBI Taxonomy" id="3051825"/>
    <lineage>
        <taxon>Bacteria</taxon>
        <taxon>Pseudomonadati</taxon>
        <taxon>Bacteroidota</taxon>
        <taxon>Cytophagia</taxon>
        <taxon>Cytophagales</taxon>
        <taxon>Splendidivirgaceae</taxon>
        <taxon>Agaribacillus</taxon>
    </lineage>
</organism>
<dbReference type="Pfam" id="PF00702">
    <property type="entry name" value="Hydrolase"/>
    <property type="match status" value="1"/>
</dbReference>
<evidence type="ECO:0000313" key="16">
    <source>
        <dbReference type="Proteomes" id="UP001172083"/>
    </source>
</evidence>
<dbReference type="InterPro" id="IPR001757">
    <property type="entry name" value="P_typ_ATPase"/>
</dbReference>
<keyword evidence="9" id="KW-1278">Translocase</keyword>
<dbReference type="Gene3D" id="3.40.50.1000">
    <property type="entry name" value="HAD superfamily/HAD-like"/>
    <property type="match status" value="1"/>
</dbReference>
<dbReference type="PANTHER" id="PTHR43520">
    <property type="entry name" value="ATP7, ISOFORM B"/>
    <property type="match status" value="1"/>
</dbReference>
<evidence type="ECO:0000256" key="3">
    <source>
        <dbReference type="ARBA" id="ARBA00022448"/>
    </source>
</evidence>
<feature type="transmembrane region" description="Helical" evidence="13">
    <location>
        <begin position="275"/>
        <end position="294"/>
    </location>
</feature>
<feature type="transmembrane region" description="Helical" evidence="13">
    <location>
        <begin position="455"/>
        <end position="473"/>
    </location>
</feature>
<dbReference type="InterPro" id="IPR023299">
    <property type="entry name" value="ATPase_P-typ_cyto_dom_N"/>
</dbReference>
<comment type="caution">
    <text evidence="15">The sequence shown here is derived from an EMBL/GenBank/DDBJ whole genome shotgun (WGS) entry which is preliminary data.</text>
</comment>
<protein>
    <submittedName>
        <fullName evidence="15">Heavy metal translocating P-type ATPase metal-binding domain-containing protein</fullName>
    </submittedName>
</protein>
<evidence type="ECO:0000256" key="7">
    <source>
        <dbReference type="ARBA" id="ARBA00022723"/>
    </source>
</evidence>
<dbReference type="InterPro" id="IPR036163">
    <property type="entry name" value="HMA_dom_sf"/>
</dbReference>
<comment type="similarity">
    <text evidence="2">Belongs to the cation transport ATPase (P-type) (TC 3.A.3) family. Type IB subfamily.</text>
</comment>
<dbReference type="Pfam" id="PF12156">
    <property type="entry name" value="ATPase-cat_bd"/>
    <property type="match status" value="1"/>
</dbReference>
<keyword evidence="16" id="KW-1185">Reference proteome</keyword>
<dbReference type="SUPFAM" id="SSF81653">
    <property type="entry name" value="Calcium ATPase, transduction domain A"/>
    <property type="match status" value="1"/>
</dbReference>
<feature type="transmembrane region" description="Helical" evidence="13">
    <location>
        <begin position="748"/>
        <end position="769"/>
    </location>
</feature>
<evidence type="ECO:0000256" key="13">
    <source>
        <dbReference type="SAM" id="Phobius"/>
    </source>
</evidence>
<dbReference type="PRINTS" id="PR00943">
    <property type="entry name" value="CUATPASE"/>
</dbReference>
<dbReference type="EMBL" id="JAUJEB010000004">
    <property type="protein sequence ID" value="MDN5213897.1"/>
    <property type="molecule type" value="Genomic_DNA"/>
</dbReference>
<evidence type="ECO:0000313" key="15">
    <source>
        <dbReference type="EMBL" id="MDN5213897.1"/>
    </source>
</evidence>
<dbReference type="PROSITE" id="PS50846">
    <property type="entry name" value="HMA_2"/>
    <property type="match status" value="1"/>
</dbReference>
<name>A0ABT8L812_9BACT</name>
<evidence type="ECO:0000256" key="5">
    <source>
        <dbReference type="ARBA" id="ARBA00022553"/>
    </source>
</evidence>
<dbReference type="PRINTS" id="PR00119">
    <property type="entry name" value="CATATPASE"/>
</dbReference>
<reference evidence="15" key="1">
    <citation type="submission" date="2023-06" db="EMBL/GenBank/DDBJ databases">
        <title>Genomic of Agaribacillus aureum.</title>
        <authorList>
            <person name="Wang G."/>
        </authorList>
    </citation>
    <scope>NUCLEOTIDE SEQUENCE</scope>
    <source>
        <strain evidence="15">BMA12</strain>
    </source>
</reference>
<keyword evidence="7" id="KW-0479">Metal-binding</keyword>
<dbReference type="InterPro" id="IPR023214">
    <property type="entry name" value="HAD_sf"/>
</dbReference>
<dbReference type="InterPro" id="IPR006121">
    <property type="entry name" value="HMA_dom"/>
</dbReference>
<dbReference type="SUPFAM" id="SSF56784">
    <property type="entry name" value="HAD-like"/>
    <property type="match status" value="1"/>
</dbReference>
<dbReference type="PANTHER" id="PTHR43520:SF5">
    <property type="entry name" value="CATION-TRANSPORTING P-TYPE ATPASE-RELATED"/>
    <property type="match status" value="1"/>
</dbReference>
<dbReference type="InterPro" id="IPR036412">
    <property type="entry name" value="HAD-like_sf"/>
</dbReference>
<evidence type="ECO:0000256" key="6">
    <source>
        <dbReference type="ARBA" id="ARBA00022692"/>
    </source>
</evidence>
<feature type="domain" description="HMA" evidence="14">
    <location>
        <begin position="95"/>
        <end position="161"/>
    </location>
</feature>
<dbReference type="NCBIfam" id="TIGR01494">
    <property type="entry name" value="ATPase_P-type"/>
    <property type="match status" value="1"/>
</dbReference>
<keyword evidence="4" id="KW-1003">Cell membrane</keyword>
<evidence type="ECO:0000259" key="14">
    <source>
        <dbReference type="PROSITE" id="PS50846"/>
    </source>
</evidence>
<dbReference type="Proteomes" id="UP001172083">
    <property type="component" value="Unassembled WGS sequence"/>
</dbReference>
<dbReference type="InterPro" id="IPR059000">
    <property type="entry name" value="ATPase_P-type_domA"/>
</dbReference>
<comment type="subcellular location">
    <subcellularLocation>
        <location evidence="1">Cell membrane</location>
        <topology evidence="1">Multi-pass membrane protein</topology>
    </subcellularLocation>
</comment>
<evidence type="ECO:0000256" key="1">
    <source>
        <dbReference type="ARBA" id="ARBA00004651"/>
    </source>
</evidence>
<feature type="transmembrane region" description="Helical" evidence="13">
    <location>
        <begin position="775"/>
        <end position="796"/>
    </location>
</feature>
<dbReference type="Gene3D" id="3.30.70.100">
    <property type="match status" value="1"/>
</dbReference>